<feature type="compositionally biased region" description="Basic and acidic residues" evidence="1">
    <location>
        <begin position="196"/>
        <end position="207"/>
    </location>
</feature>
<sequence>MIYPHTAFIESLAQLQSSACPFPPAGLGLALVHRALRRAVLPVVVAPEALAAHDRLLGGREVDAGVLRVSRVRGLQLAGVLGVDGGEDIGRALLGDGLGRLGRGRLELVRARVEQDERVLLVGDGREVALGDRARERRDPAAVDAARPRDRRRRHGTVGRRDLRQRERARDGAGDLLERRAPVRRDARGRRRRECRRAGREQGDQDFLHVGTPAFAAGENRAARGADAGAPPSLSCPLLRGGAS</sequence>
<evidence type="ECO:0000313" key="3">
    <source>
        <dbReference type="Proteomes" id="UP000789595"/>
    </source>
</evidence>
<proteinExistence type="predicted"/>
<feature type="compositionally biased region" description="Low complexity" evidence="1">
    <location>
        <begin position="213"/>
        <end position="232"/>
    </location>
</feature>
<keyword evidence="3" id="KW-1185">Reference proteome</keyword>
<organism evidence="2 3">
    <name type="scientific">Pelagomonas calceolata</name>
    <dbReference type="NCBI Taxonomy" id="35677"/>
    <lineage>
        <taxon>Eukaryota</taxon>
        <taxon>Sar</taxon>
        <taxon>Stramenopiles</taxon>
        <taxon>Ochrophyta</taxon>
        <taxon>Pelagophyceae</taxon>
        <taxon>Pelagomonadales</taxon>
        <taxon>Pelagomonadaceae</taxon>
        <taxon>Pelagomonas</taxon>
    </lineage>
</organism>
<evidence type="ECO:0000256" key="1">
    <source>
        <dbReference type="SAM" id="MobiDB-lite"/>
    </source>
</evidence>
<reference evidence="2" key="1">
    <citation type="submission" date="2021-11" db="EMBL/GenBank/DDBJ databases">
        <authorList>
            <consortium name="Genoscope - CEA"/>
            <person name="William W."/>
        </authorList>
    </citation>
    <scope>NUCLEOTIDE SEQUENCE</scope>
</reference>
<feature type="compositionally biased region" description="Basic and acidic residues" evidence="1">
    <location>
        <begin position="132"/>
        <end position="141"/>
    </location>
</feature>
<evidence type="ECO:0000313" key="2">
    <source>
        <dbReference type="EMBL" id="CAH0372613.1"/>
    </source>
</evidence>
<dbReference type="EMBL" id="CAKKNE010000003">
    <property type="protein sequence ID" value="CAH0372613.1"/>
    <property type="molecule type" value="Genomic_DNA"/>
</dbReference>
<gene>
    <name evidence="2" type="ORF">PECAL_3P26220</name>
</gene>
<dbReference type="Proteomes" id="UP000789595">
    <property type="component" value="Unassembled WGS sequence"/>
</dbReference>
<name>A0A8J2SHE8_9STRA</name>
<comment type="caution">
    <text evidence="2">The sequence shown here is derived from an EMBL/GenBank/DDBJ whole genome shotgun (WGS) entry which is preliminary data.</text>
</comment>
<feature type="compositionally biased region" description="Basic residues" evidence="1">
    <location>
        <begin position="149"/>
        <end position="158"/>
    </location>
</feature>
<feature type="compositionally biased region" description="Basic and acidic residues" evidence="1">
    <location>
        <begin position="159"/>
        <end position="186"/>
    </location>
</feature>
<protein>
    <submittedName>
        <fullName evidence="2">Uncharacterized protein</fullName>
    </submittedName>
</protein>
<dbReference type="AlphaFoldDB" id="A0A8J2SHE8"/>
<accession>A0A8J2SHE8</accession>
<feature type="region of interest" description="Disordered" evidence="1">
    <location>
        <begin position="132"/>
        <end position="244"/>
    </location>
</feature>